<evidence type="ECO:0000313" key="2">
    <source>
        <dbReference type="EMBL" id="CAD8553025.1"/>
    </source>
</evidence>
<reference evidence="2" key="1">
    <citation type="submission" date="2021-01" db="EMBL/GenBank/DDBJ databases">
        <authorList>
            <person name="Corre E."/>
            <person name="Pelletier E."/>
            <person name="Niang G."/>
            <person name="Scheremetjew M."/>
            <person name="Finn R."/>
            <person name="Kale V."/>
            <person name="Holt S."/>
            <person name="Cochrane G."/>
            <person name="Meng A."/>
            <person name="Brown T."/>
            <person name="Cohen L."/>
        </authorList>
    </citation>
    <scope>NUCLEOTIDE SEQUENCE</scope>
    <source>
        <strain evidence="2">RCC1130</strain>
    </source>
</reference>
<name>A0A7S0P5I6_9EUKA</name>
<gene>
    <name evidence="2" type="ORF">CLEP1334_LOCUS28316</name>
</gene>
<feature type="region of interest" description="Disordered" evidence="1">
    <location>
        <begin position="168"/>
        <end position="196"/>
    </location>
</feature>
<dbReference type="EMBL" id="HBER01056723">
    <property type="protein sequence ID" value="CAD8553025.1"/>
    <property type="molecule type" value="Transcribed_RNA"/>
</dbReference>
<organism evidence="2">
    <name type="scientific">Calcidiscus leptoporus</name>
    <dbReference type="NCBI Taxonomy" id="127549"/>
    <lineage>
        <taxon>Eukaryota</taxon>
        <taxon>Haptista</taxon>
        <taxon>Haptophyta</taxon>
        <taxon>Prymnesiophyceae</taxon>
        <taxon>Coccolithales</taxon>
        <taxon>Calcidiscaceae</taxon>
        <taxon>Calcidiscus</taxon>
    </lineage>
</organism>
<proteinExistence type="predicted"/>
<protein>
    <submittedName>
        <fullName evidence="2">Uncharacterized protein</fullName>
    </submittedName>
</protein>
<evidence type="ECO:0000256" key="1">
    <source>
        <dbReference type="SAM" id="MobiDB-lite"/>
    </source>
</evidence>
<accession>A0A7S0P5I6</accession>
<feature type="compositionally biased region" description="Basic and acidic residues" evidence="1">
    <location>
        <begin position="168"/>
        <end position="178"/>
    </location>
</feature>
<sequence length="196" mass="20947">METTAGDVEVPRLLTDAQLREAVAQAAQLSPPLTAAGAKPCDDGSFAAGRAVGCQLARMALALVAMQDIYRAAAHNIPAVLKFELQKEGCSHSQAHPLVAAAAERIAKWLLEHDELRKCKTSDAAVRAVSQVVFRKGDARSEEVLSPLINDVAAGILDRTKCGILDRTGKTRGRESHRGGRLPKRRRRAAPPSPSS</sequence>
<feature type="compositionally biased region" description="Basic residues" evidence="1">
    <location>
        <begin position="179"/>
        <end position="189"/>
    </location>
</feature>
<dbReference type="AlphaFoldDB" id="A0A7S0P5I6"/>